<evidence type="ECO:0000256" key="5">
    <source>
        <dbReference type="ARBA" id="ARBA00022989"/>
    </source>
</evidence>
<dbReference type="InterPro" id="IPR051447">
    <property type="entry name" value="Lipoprotein-release_system"/>
</dbReference>
<gene>
    <name evidence="10" type="ORF">NP165_13990</name>
</gene>
<evidence type="ECO:0000259" key="9">
    <source>
        <dbReference type="Pfam" id="PF12704"/>
    </source>
</evidence>
<reference evidence="10" key="1">
    <citation type="submission" date="2022-07" db="EMBL/GenBank/DDBJ databases">
        <title>Complete genome of Vibrio japonicus strain JCM 31412T and phylogenomic assessment of the Nereis clade of the genus Vibrio.</title>
        <authorList>
            <person name="Shlafstein M.D."/>
            <person name="Emsley S.A."/>
            <person name="Ushijima B."/>
            <person name="Videau P."/>
            <person name="Saw J.H."/>
        </authorList>
    </citation>
    <scope>NUCLEOTIDE SEQUENCE</scope>
    <source>
        <strain evidence="10">JCM 31412</strain>
    </source>
</reference>
<organism evidence="10 11">
    <name type="scientific">Vibrio japonicus</name>
    <dbReference type="NCBI Taxonomy" id="1824638"/>
    <lineage>
        <taxon>Bacteria</taxon>
        <taxon>Pseudomonadati</taxon>
        <taxon>Pseudomonadota</taxon>
        <taxon>Gammaproteobacteria</taxon>
        <taxon>Vibrionales</taxon>
        <taxon>Vibrionaceae</taxon>
        <taxon>Vibrio</taxon>
    </lineage>
</organism>
<dbReference type="EMBL" id="CP102097">
    <property type="protein sequence ID" value="UUM32675.1"/>
    <property type="molecule type" value="Genomic_DNA"/>
</dbReference>
<feature type="transmembrane region" description="Helical" evidence="7">
    <location>
        <begin position="272"/>
        <end position="294"/>
    </location>
</feature>
<comment type="subcellular location">
    <subcellularLocation>
        <location evidence="1">Cell membrane</location>
        <topology evidence="1">Multi-pass membrane protein</topology>
    </subcellularLocation>
</comment>
<sequence length="410" mass="45239">MLVKLAWRNLWRNKLRTSIILGAVVFGLLGVTAMMGFMTGFVDSMLSNAIRWQTSHIQLHNPKYVSNPDIVEEIPNGEHLAELLRTLPNVQTVSARFIAVGMVASARSNRGVRINGINIDDEARLTPLSTKISDGEFLDREGRNPILVSQKLAERLRLKVGSKVVLTFTDAAGQVVGAAYRVKGIFSTPSTQFDEGNVFVRKSDLQKTASMQGVHEIAILFNDGSDLIQAKQDIHQVTDKVANSAPVLVRDWKQIQPMLATMMNTMHVSNRIILVIFVVAMMFGIINIMLMSVFERTQEFGVLMAVGMQKHKVFTLIMLETTMLGATGALLGLAASATLIAVLHHYGMSLASMSDGLGAYGIDTVLYPRVSYREYQITFLTVFVASVLAAIYPARQILKQRPVDAMAEKK</sequence>
<feature type="transmembrane region" description="Helical" evidence="7">
    <location>
        <begin position="314"/>
        <end position="343"/>
    </location>
</feature>
<evidence type="ECO:0000256" key="6">
    <source>
        <dbReference type="ARBA" id="ARBA00023136"/>
    </source>
</evidence>
<dbReference type="PANTHER" id="PTHR30489">
    <property type="entry name" value="LIPOPROTEIN-RELEASING SYSTEM TRANSMEMBRANE PROTEIN LOLE"/>
    <property type="match status" value="1"/>
</dbReference>
<dbReference type="PANTHER" id="PTHR30489:SF0">
    <property type="entry name" value="LIPOPROTEIN-RELEASING SYSTEM TRANSMEMBRANE PROTEIN LOLE"/>
    <property type="match status" value="1"/>
</dbReference>
<feature type="transmembrane region" description="Helical" evidence="7">
    <location>
        <begin position="20"/>
        <end position="42"/>
    </location>
</feature>
<evidence type="ECO:0000313" key="10">
    <source>
        <dbReference type="EMBL" id="UUM32675.1"/>
    </source>
</evidence>
<evidence type="ECO:0000256" key="7">
    <source>
        <dbReference type="SAM" id="Phobius"/>
    </source>
</evidence>
<dbReference type="Proteomes" id="UP001058602">
    <property type="component" value="Chromosome 2"/>
</dbReference>
<feature type="domain" description="MacB-like periplasmic core" evidence="9">
    <location>
        <begin position="18"/>
        <end position="236"/>
    </location>
</feature>
<evidence type="ECO:0000256" key="4">
    <source>
        <dbReference type="ARBA" id="ARBA00022692"/>
    </source>
</evidence>
<accession>A0ABY5LSD5</accession>
<proteinExistence type="inferred from homology"/>
<evidence type="ECO:0000256" key="1">
    <source>
        <dbReference type="ARBA" id="ARBA00004651"/>
    </source>
</evidence>
<dbReference type="Pfam" id="PF02687">
    <property type="entry name" value="FtsX"/>
    <property type="match status" value="1"/>
</dbReference>
<feature type="domain" description="ABC3 transporter permease C-terminal" evidence="8">
    <location>
        <begin position="272"/>
        <end position="401"/>
    </location>
</feature>
<name>A0ABY5LSD5_9VIBR</name>
<keyword evidence="3" id="KW-1003">Cell membrane</keyword>
<keyword evidence="5 7" id="KW-1133">Transmembrane helix</keyword>
<evidence type="ECO:0000256" key="2">
    <source>
        <dbReference type="ARBA" id="ARBA00005236"/>
    </source>
</evidence>
<dbReference type="InterPro" id="IPR003838">
    <property type="entry name" value="ABC3_permease_C"/>
</dbReference>
<evidence type="ECO:0000256" key="3">
    <source>
        <dbReference type="ARBA" id="ARBA00022475"/>
    </source>
</evidence>
<evidence type="ECO:0000259" key="8">
    <source>
        <dbReference type="Pfam" id="PF02687"/>
    </source>
</evidence>
<feature type="transmembrane region" description="Helical" evidence="7">
    <location>
        <begin position="377"/>
        <end position="394"/>
    </location>
</feature>
<keyword evidence="4 7" id="KW-0812">Transmembrane</keyword>
<evidence type="ECO:0000313" key="11">
    <source>
        <dbReference type="Proteomes" id="UP001058602"/>
    </source>
</evidence>
<keyword evidence="6 7" id="KW-0472">Membrane</keyword>
<keyword evidence="11" id="KW-1185">Reference proteome</keyword>
<protein>
    <submittedName>
        <fullName evidence="10">ABC transporter permease</fullName>
    </submittedName>
</protein>
<dbReference type="Pfam" id="PF12704">
    <property type="entry name" value="MacB_PCD"/>
    <property type="match status" value="1"/>
</dbReference>
<comment type="similarity">
    <text evidence="2">Belongs to the ABC-4 integral membrane protein family. LolC/E subfamily.</text>
</comment>
<dbReference type="InterPro" id="IPR025857">
    <property type="entry name" value="MacB_PCD"/>
</dbReference>
<dbReference type="RefSeq" id="WP_257086343.1">
    <property type="nucleotide sequence ID" value="NZ_CP102097.1"/>
</dbReference>